<dbReference type="AlphaFoldDB" id="A0A5P3XIQ6"/>
<keyword evidence="1" id="KW-0489">Methyltransferase</keyword>
<sequence length="543" mass="63802">MKELPNSYKSSYSTDDKSYNPLDLKIKNYIRNNKSEDFDEILIKDNNFEVFLNFSKTRQSILNWYDFKEGADLLEIGGEFGALTGMLCEKCKSVTCIESDTLRAESILKRYENRNNLEVFNNIENIIHLNKKYDYIVLIGTIELIENIEEYLKEIKVLLKSEGTILIATENRLGLKYFCGASYQTLENPFDGINKRFKNNGRTLYTKSELENIIKNSGLIINKFYYPIPDYKFAQEIYSDTYLPKGALRERIMPYYLNSKSLIADEMSLYDDIIENNVFEVFANSFLIECREIDIKCKIDYVAVSTDRKPENAYATVIYSDKIVKKKPLFSQGIQGINDSYNNIKDLELRGLNTVDIKINNNELHMPFLKANTLSNILRGYIKYDRDKALNLFDSLHKDILKSSEHVNRNLCYLNQFSKNNLDMGIILKNAYIDMVPVNCFYEHGKLIYFDQEFKMDYFPANYVMFRAIKYTYLHIKETDNIELSQEELKDKYGLKDLWDFYESIDIKFVVENRQFEIYKNYLSWVDVDKNIINQNSKLLTGL</sequence>
<name>A0A5P3XIQ6_PARBF</name>
<dbReference type="InterPro" id="IPR029063">
    <property type="entry name" value="SAM-dependent_MTases_sf"/>
</dbReference>
<proteinExistence type="predicted"/>
<keyword evidence="1" id="KW-0808">Transferase</keyword>
<dbReference type="Pfam" id="PF13489">
    <property type="entry name" value="Methyltransf_23"/>
    <property type="match status" value="1"/>
</dbReference>
<dbReference type="Gene3D" id="3.40.50.150">
    <property type="entry name" value="Vaccinia Virus protein VP39"/>
    <property type="match status" value="1"/>
</dbReference>
<evidence type="ECO:0000313" key="2">
    <source>
        <dbReference type="Proteomes" id="UP000326961"/>
    </source>
</evidence>
<reference evidence="1 2" key="1">
    <citation type="submission" date="2018-09" db="EMBL/GenBank/DDBJ databases">
        <title>A clostridial neurotoxin that targets Anopheles mosquitoes.</title>
        <authorList>
            <person name="Contreras E."/>
            <person name="Masuyer G."/>
            <person name="Qureshi N."/>
            <person name="Chawla S."/>
            <person name="Lim H.L."/>
            <person name="Chen J."/>
            <person name="Stenmark P."/>
            <person name="Gill S."/>
        </authorList>
    </citation>
    <scope>NUCLEOTIDE SEQUENCE [LARGE SCALE GENOMIC DNA]</scope>
    <source>
        <strain evidence="1 2">Cbm</strain>
    </source>
</reference>
<organism evidence="1 2">
    <name type="scientific">Paraclostridium bifermentans</name>
    <name type="common">Clostridium bifermentans</name>
    <dbReference type="NCBI Taxonomy" id="1490"/>
    <lineage>
        <taxon>Bacteria</taxon>
        <taxon>Bacillati</taxon>
        <taxon>Bacillota</taxon>
        <taxon>Clostridia</taxon>
        <taxon>Peptostreptococcales</taxon>
        <taxon>Peptostreptococcaceae</taxon>
        <taxon>Paraclostridium</taxon>
    </lineage>
</organism>
<protein>
    <submittedName>
        <fullName evidence="1">Methyltransferase</fullName>
    </submittedName>
</protein>
<dbReference type="GO" id="GO:0008168">
    <property type="term" value="F:methyltransferase activity"/>
    <property type="evidence" value="ECO:0007669"/>
    <property type="project" value="UniProtKB-KW"/>
</dbReference>
<dbReference type="EMBL" id="CP032452">
    <property type="protein sequence ID" value="QEZ70152.1"/>
    <property type="molecule type" value="Genomic_DNA"/>
</dbReference>
<evidence type="ECO:0000313" key="1">
    <source>
        <dbReference type="EMBL" id="QEZ70152.1"/>
    </source>
</evidence>
<gene>
    <name evidence="1" type="ORF">D4A35_15085</name>
</gene>
<accession>A0A5P3XIQ6</accession>
<dbReference type="RefSeq" id="WP_150887094.1">
    <property type="nucleotide sequence ID" value="NZ_JBMNXO010000001.1"/>
</dbReference>
<dbReference type="GO" id="GO:0032259">
    <property type="term" value="P:methylation"/>
    <property type="evidence" value="ECO:0007669"/>
    <property type="project" value="UniProtKB-KW"/>
</dbReference>
<dbReference type="SUPFAM" id="SSF53335">
    <property type="entry name" value="S-adenosyl-L-methionine-dependent methyltransferases"/>
    <property type="match status" value="1"/>
</dbReference>
<dbReference type="Proteomes" id="UP000326961">
    <property type="component" value="Chromosome"/>
</dbReference>